<dbReference type="Proteomes" id="UP000053555">
    <property type="component" value="Unassembled WGS sequence"/>
</dbReference>
<feature type="non-terminal residue" evidence="2">
    <location>
        <position position="192"/>
    </location>
</feature>
<organism evidence="2">
    <name type="scientific">Glycine soja</name>
    <name type="common">Wild soybean</name>
    <dbReference type="NCBI Taxonomy" id="3848"/>
    <lineage>
        <taxon>Eukaryota</taxon>
        <taxon>Viridiplantae</taxon>
        <taxon>Streptophyta</taxon>
        <taxon>Embryophyta</taxon>
        <taxon>Tracheophyta</taxon>
        <taxon>Spermatophyta</taxon>
        <taxon>Magnoliopsida</taxon>
        <taxon>eudicotyledons</taxon>
        <taxon>Gunneridae</taxon>
        <taxon>Pentapetalae</taxon>
        <taxon>rosids</taxon>
        <taxon>fabids</taxon>
        <taxon>Fabales</taxon>
        <taxon>Fabaceae</taxon>
        <taxon>Papilionoideae</taxon>
        <taxon>50 kb inversion clade</taxon>
        <taxon>NPAAA clade</taxon>
        <taxon>indigoferoid/millettioid clade</taxon>
        <taxon>Phaseoleae</taxon>
        <taxon>Glycine</taxon>
        <taxon>Glycine subgen. Soja</taxon>
    </lineage>
</organism>
<protein>
    <submittedName>
        <fullName evidence="2">Putative ribonuclease H protein</fullName>
    </submittedName>
</protein>
<dbReference type="AlphaFoldDB" id="A0A0B2SU52"/>
<name>A0A0B2SU52_GLYSO</name>
<gene>
    <name evidence="2" type="ORF">glysoja_044608</name>
</gene>
<feature type="domain" description="Reverse transcriptase zinc-binding" evidence="1">
    <location>
        <begin position="44"/>
        <end position="132"/>
    </location>
</feature>
<evidence type="ECO:0000259" key="1">
    <source>
        <dbReference type="Pfam" id="PF13966"/>
    </source>
</evidence>
<dbReference type="Pfam" id="PF13966">
    <property type="entry name" value="zf-RVT"/>
    <property type="match status" value="1"/>
</dbReference>
<proteinExistence type="predicted"/>
<evidence type="ECO:0000313" key="2">
    <source>
        <dbReference type="EMBL" id="KHN48463.1"/>
    </source>
</evidence>
<dbReference type="EMBL" id="KN639557">
    <property type="protein sequence ID" value="KHN48463.1"/>
    <property type="molecule type" value="Genomic_DNA"/>
</dbReference>
<reference evidence="2" key="1">
    <citation type="submission" date="2014-07" db="EMBL/GenBank/DDBJ databases">
        <title>Identification of a novel salt tolerance gene in wild soybean by whole-genome sequencing.</title>
        <authorList>
            <person name="Lam H.-M."/>
            <person name="Qi X."/>
            <person name="Li M.-W."/>
            <person name="Liu X."/>
            <person name="Xie M."/>
            <person name="Ni M."/>
            <person name="Xu X."/>
        </authorList>
    </citation>
    <scope>NUCLEOTIDE SEQUENCE [LARGE SCALE GENOMIC DNA]</scope>
    <source>
        <tissue evidence="2">Root</tissue>
    </source>
</reference>
<feature type="non-terminal residue" evidence="2">
    <location>
        <position position="1"/>
    </location>
</feature>
<sequence length="192" mass="22498">RWRRNLFDHESDLAVQFMEEICSVPIQRYIKDSMLWLAEPHGQYTTKSAYSLCINPSTTSADGNIYKTIWKLKIPPRAVVFCWRLLKNRLPTKANLLRRNISMQEDICPLCGSVQEDVGHLFFNCTLTRGLWWEAMSWIRVVGPLPITPKCHFIQFCEGFGEPKNHKTRCGWWIALTSSIWQHRNQLIFQGK</sequence>
<accession>A0A0B2SU52</accession>
<dbReference type="InterPro" id="IPR026960">
    <property type="entry name" value="RVT-Znf"/>
</dbReference>